<dbReference type="EMBL" id="VJOY01000018">
    <property type="protein sequence ID" value="TRX73228.1"/>
    <property type="molecule type" value="Genomic_DNA"/>
</dbReference>
<dbReference type="OrthoDB" id="6891826at2"/>
<comment type="caution">
    <text evidence="1">The sequence shown here is derived from an EMBL/GenBank/DDBJ whole genome shotgun (WGS) entry which is preliminary data.</text>
</comment>
<name>A0A553GUN6_9PSED</name>
<accession>A0A553GUN6</accession>
<sequence>MWHGPCKRPGVIPSPRRSASMSLDLAKLSQAFPGYTFSTRACPDGSFLLGLEKDGRTVRRVIPSLTVPVHLEWALSALRRDLNGVAVEGPTLEALEWSSQAHPVLQAAASAA</sequence>
<dbReference type="Proteomes" id="UP000315235">
    <property type="component" value="Unassembled WGS sequence"/>
</dbReference>
<protein>
    <submittedName>
        <fullName evidence="1">DUF3509 domain-containing protein</fullName>
    </submittedName>
</protein>
<gene>
    <name evidence="1" type="ORF">FM069_18820</name>
</gene>
<evidence type="ECO:0000313" key="2">
    <source>
        <dbReference type="Proteomes" id="UP000315235"/>
    </source>
</evidence>
<reference evidence="1 2" key="1">
    <citation type="submission" date="2019-07" db="EMBL/GenBank/DDBJ databases">
        <title>Pseudomonas mangiferae sp. nov., isolated from bark of mango tree in Thailand.</title>
        <authorList>
            <person name="Srisuk N."/>
            <person name="Anurat P."/>
        </authorList>
    </citation>
    <scope>NUCLEOTIDE SEQUENCE [LARGE SCALE GENOMIC DNA]</scope>
    <source>
        <strain evidence="1 2">DMKU_BBB3-04</strain>
    </source>
</reference>
<evidence type="ECO:0000313" key="1">
    <source>
        <dbReference type="EMBL" id="TRX73228.1"/>
    </source>
</evidence>
<keyword evidence="2" id="KW-1185">Reference proteome</keyword>
<proteinExistence type="predicted"/>
<organism evidence="1 2">
    <name type="scientific">Pseudomonas mangiferae</name>
    <dbReference type="NCBI Taxonomy" id="2593654"/>
    <lineage>
        <taxon>Bacteria</taxon>
        <taxon>Pseudomonadati</taxon>
        <taxon>Pseudomonadota</taxon>
        <taxon>Gammaproteobacteria</taxon>
        <taxon>Pseudomonadales</taxon>
        <taxon>Pseudomonadaceae</taxon>
        <taxon>Pseudomonas</taxon>
    </lineage>
</organism>
<dbReference type="InterPro" id="IPR021898">
    <property type="entry name" value="DUF3509"/>
</dbReference>
<dbReference type="AlphaFoldDB" id="A0A553GUN6"/>
<dbReference type="Pfam" id="PF12021">
    <property type="entry name" value="DUF3509"/>
    <property type="match status" value="1"/>
</dbReference>